<keyword evidence="2" id="KW-1185">Reference proteome</keyword>
<organism evidence="1 2">
    <name type="scientific">Paractinoplanes deccanensis</name>
    <dbReference type="NCBI Taxonomy" id="113561"/>
    <lineage>
        <taxon>Bacteria</taxon>
        <taxon>Bacillati</taxon>
        <taxon>Actinomycetota</taxon>
        <taxon>Actinomycetes</taxon>
        <taxon>Micromonosporales</taxon>
        <taxon>Micromonosporaceae</taxon>
        <taxon>Paractinoplanes</taxon>
    </lineage>
</organism>
<sequence length="341" mass="36993">MAGWEKKLKEREQQQRAEVLALPVVPVRRHGQLTAADDEVLLSVSVGPAGEAVALWSTPADREALTSVTVQPGWASFPDPRAARPAEARITVQSSGPVRVVRIAEMPLAHATVQPLPDGRFLVVAARCRWRPEGPDRNALVYGPDGAVVAEYTFGDGVEDVFTTPSGDAWVGYFDEGVFGNYGWGGPGPEPLGSCGLTRFGLGGDPDWRFSPDDTAPIDDCYALNVVGDTAWACYYSDFPVVKVEDGKVTVWRNELAHGARSLVVDDRRVGMAGGHGPNRDRLVVGELRDSDLRDAGRYRLVLPDGEPLPDHVRLVGRGPDLHVFHGTDWYQLSLTDIPPA</sequence>
<evidence type="ECO:0000313" key="2">
    <source>
        <dbReference type="Proteomes" id="UP000609879"/>
    </source>
</evidence>
<name>A0ABQ3XX06_9ACTN</name>
<dbReference type="EMBL" id="BOMI01000013">
    <property type="protein sequence ID" value="GID72246.1"/>
    <property type="molecule type" value="Genomic_DNA"/>
</dbReference>
<dbReference type="Proteomes" id="UP000609879">
    <property type="component" value="Unassembled WGS sequence"/>
</dbReference>
<gene>
    <name evidence="1" type="ORF">Ade02nite_08870</name>
</gene>
<dbReference type="RefSeq" id="WP_203760203.1">
    <property type="nucleotide sequence ID" value="NZ_BAAABO010000025.1"/>
</dbReference>
<proteinExistence type="predicted"/>
<accession>A0ABQ3XX06</accession>
<reference evidence="1 2" key="1">
    <citation type="submission" date="2021-01" db="EMBL/GenBank/DDBJ databases">
        <title>Whole genome shotgun sequence of Actinoplanes deccanensis NBRC 13994.</title>
        <authorList>
            <person name="Komaki H."/>
            <person name="Tamura T."/>
        </authorList>
    </citation>
    <scope>NUCLEOTIDE SEQUENCE [LARGE SCALE GENOMIC DNA]</scope>
    <source>
        <strain evidence="1 2">NBRC 13994</strain>
    </source>
</reference>
<evidence type="ECO:0000313" key="1">
    <source>
        <dbReference type="EMBL" id="GID72246.1"/>
    </source>
</evidence>
<comment type="caution">
    <text evidence="1">The sequence shown here is derived from an EMBL/GenBank/DDBJ whole genome shotgun (WGS) entry which is preliminary data.</text>
</comment>
<protein>
    <submittedName>
        <fullName evidence="1">Uncharacterized protein</fullName>
    </submittedName>
</protein>